<dbReference type="EMBL" id="KZ820451">
    <property type="protein sequence ID" value="PWN47368.1"/>
    <property type="molecule type" value="Genomic_DNA"/>
</dbReference>
<proteinExistence type="predicted"/>
<evidence type="ECO:0000313" key="2">
    <source>
        <dbReference type="Proteomes" id="UP000245626"/>
    </source>
</evidence>
<keyword evidence="2" id="KW-1185">Reference proteome</keyword>
<organism evidence="1 2">
    <name type="scientific">Violaceomyces palustris</name>
    <dbReference type="NCBI Taxonomy" id="1673888"/>
    <lineage>
        <taxon>Eukaryota</taxon>
        <taxon>Fungi</taxon>
        <taxon>Dikarya</taxon>
        <taxon>Basidiomycota</taxon>
        <taxon>Ustilaginomycotina</taxon>
        <taxon>Ustilaginomycetes</taxon>
        <taxon>Violaceomycetales</taxon>
        <taxon>Violaceomycetaceae</taxon>
        <taxon>Violaceomyces</taxon>
    </lineage>
</organism>
<evidence type="ECO:0000313" key="1">
    <source>
        <dbReference type="EMBL" id="PWN47368.1"/>
    </source>
</evidence>
<protein>
    <submittedName>
        <fullName evidence="1">Translational machinery component</fullName>
    </submittedName>
</protein>
<name>A0ACD0NNI8_9BASI</name>
<sequence length="288" mass="30997">MLVRSAIRSNLRSIVSSAYPSSPSQSCIASTSFLPTQHFRLLRTFSSASPLTRDAKPSSSSSPSSQPEQQSTTAAAQASSPPSTESDSLEGKSIERELNRSDQDFQSFKPVSRDLDSILPGLTQTSLPGSAGGSSSSSSNAHASIDRSDPVNSFRPNPTIRGSLASNTHRLHVQTSRNNTILTLTNPEGEPLASASGGSAGFKKAARSGYEAGYRAAFNMFQKIGENRVKWGIGNLEMLWNGFGQGREAVYRALLANEGEETRSMIRRMTDKTPIKVGGVRPKKRRML</sequence>
<dbReference type="Proteomes" id="UP000245626">
    <property type="component" value="Unassembled WGS sequence"/>
</dbReference>
<gene>
    <name evidence="1" type="ORF">IE53DRAFT_253327</name>
</gene>
<reference evidence="1 2" key="1">
    <citation type="journal article" date="2018" name="Mol. Biol. Evol.">
        <title>Broad Genomic Sampling Reveals a Smut Pathogenic Ancestry of the Fungal Clade Ustilaginomycotina.</title>
        <authorList>
            <person name="Kijpornyongpan T."/>
            <person name="Mondo S.J."/>
            <person name="Barry K."/>
            <person name="Sandor L."/>
            <person name="Lee J."/>
            <person name="Lipzen A."/>
            <person name="Pangilinan J."/>
            <person name="LaButti K."/>
            <person name="Hainaut M."/>
            <person name="Henrissat B."/>
            <person name="Grigoriev I.V."/>
            <person name="Spatafora J.W."/>
            <person name="Aime M.C."/>
        </authorList>
    </citation>
    <scope>NUCLEOTIDE SEQUENCE [LARGE SCALE GENOMIC DNA]</scope>
    <source>
        <strain evidence="1 2">SA 807</strain>
    </source>
</reference>
<accession>A0ACD0NNI8</accession>